<dbReference type="Gene3D" id="2.130.10.10">
    <property type="entry name" value="YVTN repeat-like/Quinoprotein amine dehydrogenase"/>
    <property type="match status" value="1"/>
</dbReference>
<gene>
    <name evidence="2" type="ORF">ADUPG1_011791</name>
</gene>
<comment type="caution">
    <text evidence="2">The sequence shown here is derived from an EMBL/GenBank/DDBJ whole genome shotgun (WGS) entry which is preliminary data.</text>
</comment>
<dbReference type="SUPFAM" id="SSF50978">
    <property type="entry name" value="WD40 repeat-like"/>
    <property type="match status" value="1"/>
</dbReference>
<keyword evidence="3" id="KW-1185">Reference proteome</keyword>
<evidence type="ECO:0000256" key="1">
    <source>
        <dbReference type="SAM" id="MobiDB-lite"/>
    </source>
</evidence>
<accession>A0ABQ5JX73</accession>
<name>A0ABQ5JX73_9EUKA</name>
<feature type="non-terminal residue" evidence="2">
    <location>
        <position position="193"/>
    </location>
</feature>
<protein>
    <submittedName>
        <fullName evidence="2">Uncharacterized protein</fullName>
    </submittedName>
</protein>
<reference evidence="2" key="1">
    <citation type="submission" date="2022-03" db="EMBL/GenBank/DDBJ databases">
        <title>Draft genome sequence of Aduncisulcus paluster, a free-living microaerophilic Fornicata.</title>
        <authorList>
            <person name="Yuyama I."/>
            <person name="Kume K."/>
            <person name="Tamura T."/>
            <person name="Inagaki Y."/>
            <person name="Hashimoto T."/>
        </authorList>
    </citation>
    <scope>NUCLEOTIDE SEQUENCE</scope>
    <source>
        <strain evidence="2">NY0171</strain>
    </source>
</reference>
<proteinExistence type="predicted"/>
<dbReference type="EMBL" id="BQXS01012275">
    <property type="protein sequence ID" value="GKT20919.1"/>
    <property type="molecule type" value="Genomic_DNA"/>
</dbReference>
<organism evidence="2 3">
    <name type="scientific">Aduncisulcus paluster</name>
    <dbReference type="NCBI Taxonomy" id="2918883"/>
    <lineage>
        <taxon>Eukaryota</taxon>
        <taxon>Metamonada</taxon>
        <taxon>Carpediemonas-like organisms</taxon>
        <taxon>Aduncisulcus</taxon>
    </lineage>
</organism>
<evidence type="ECO:0000313" key="3">
    <source>
        <dbReference type="Proteomes" id="UP001057375"/>
    </source>
</evidence>
<dbReference type="Proteomes" id="UP001057375">
    <property type="component" value="Unassembled WGS sequence"/>
</dbReference>
<evidence type="ECO:0000313" key="2">
    <source>
        <dbReference type="EMBL" id="GKT20919.1"/>
    </source>
</evidence>
<feature type="region of interest" description="Disordered" evidence="1">
    <location>
        <begin position="164"/>
        <end position="193"/>
    </location>
</feature>
<dbReference type="InterPro" id="IPR036322">
    <property type="entry name" value="WD40_repeat_dom_sf"/>
</dbReference>
<sequence>MELKDIVKESDDFHVIKSNHVNNQVVVGLLSGVVKSYMITDEGKLDLMWECRALHGSIRDISFNLEGTLFVAGGSYGDIAIFNSSDGMKVWGRKDAHLSSVNCVYFQIGPHPMMVEVGNYSKARPISLVTSHLIVTGDDEGVIKLWDMRRSILEGNEDDIWDEIESSKQGISSKSSKTKGKKKTSKSKHKDSM</sequence>
<dbReference type="InterPro" id="IPR015943">
    <property type="entry name" value="WD40/YVTN_repeat-like_dom_sf"/>
</dbReference>
<feature type="compositionally biased region" description="Basic residues" evidence="1">
    <location>
        <begin position="176"/>
        <end position="193"/>
    </location>
</feature>